<dbReference type="Pfam" id="PF07791">
    <property type="entry name" value="Imm11"/>
    <property type="match status" value="1"/>
</dbReference>
<feature type="domain" description="Immunity MXAN-0049 protein" evidence="1">
    <location>
        <begin position="73"/>
        <end position="183"/>
    </location>
</feature>
<name>A0A3B0Z4M4_9ZZZZ</name>
<protein>
    <recommendedName>
        <fullName evidence="1">Immunity MXAN-0049 protein domain-containing protein</fullName>
    </recommendedName>
</protein>
<accession>A0A3B0Z4M4</accession>
<dbReference type="EMBL" id="UOFO01000030">
    <property type="protein sequence ID" value="VAW83980.1"/>
    <property type="molecule type" value="Genomic_DNA"/>
</dbReference>
<sequence>MMMYYVMEGEGVYPILSVAEEPHLPGGPWYHGHKLKITVPAPLEYILDIEEEPNSNINILYDCESVPTMHNSLLEALRAAGVDNLELFPARITDPNTGEVHEDYHAFNVLGLVSATDLENSTLMNKSETVTLLDTDFDGLVIDEEKTMEFRLFRLAENCSAIVVSEEVKAAIEERGILGIVFYGPGEWSG</sequence>
<dbReference type="AlphaFoldDB" id="A0A3B0Z4M4"/>
<evidence type="ECO:0000313" key="2">
    <source>
        <dbReference type="EMBL" id="VAW83980.1"/>
    </source>
</evidence>
<gene>
    <name evidence="2" type="ORF">MNBD_GAMMA16-1791</name>
</gene>
<dbReference type="InterPro" id="IPR012433">
    <property type="entry name" value="Imm11"/>
</dbReference>
<organism evidence="2">
    <name type="scientific">hydrothermal vent metagenome</name>
    <dbReference type="NCBI Taxonomy" id="652676"/>
    <lineage>
        <taxon>unclassified sequences</taxon>
        <taxon>metagenomes</taxon>
        <taxon>ecological metagenomes</taxon>
    </lineage>
</organism>
<reference evidence="2" key="1">
    <citation type="submission" date="2018-06" db="EMBL/GenBank/DDBJ databases">
        <authorList>
            <person name="Zhirakovskaya E."/>
        </authorList>
    </citation>
    <scope>NUCLEOTIDE SEQUENCE</scope>
</reference>
<evidence type="ECO:0000259" key="1">
    <source>
        <dbReference type="Pfam" id="PF07791"/>
    </source>
</evidence>
<proteinExistence type="predicted"/>